<comment type="caution">
    <text evidence="1">The sequence shown here is derived from an EMBL/GenBank/DDBJ whole genome shotgun (WGS) entry which is preliminary data.</text>
</comment>
<evidence type="ECO:0008006" key="3">
    <source>
        <dbReference type="Google" id="ProtNLM"/>
    </source>
</evidence>
<keyword evidence="2" id="KW-1185">Reference proteome</keyword>
<evidence type="ECO:0000313" key="1">
    <source>
        <dbReference type="EMBL" id="KAH7569629.1"/>
    </source>
</evidence>
<accession>A0ABQ8HZ42</accession>
<name>A0ABQ8HZ42_9ROSI</name>
<gene>
    <name evidence="1" type="ORF">JRO89_XS06G0221500</name>
</gene>
<proteinExistence type="predicted"/>
<protein>
    <recommendedName>
        <fullName evidence="3">Transposase</fullName>
    </recommendedName>
</protein>
<sequence>MPYLRVIFIEDEQNPCFIHTEKGGTRDSKKGKGAEISAKQLGKGLKRGHTTYVSALVQIKLDVMVEVSDVVAEEVLDGLVRRYWVEDNLLHAKGSRLYVPNGGGLK</sequence>
<organism evidence="1 2">
    <name type="scientific">Xanthoceras sorbifolium</name>
    <dbReference type="NCBI Taxonomy" id="99658"/>
    <lineage>
        <taxon>Eukaryota</taxon>
        <taxon>Viridiplantae</taxon>
        <taxon>Streptophyta</taxon>
        <taxon>Embryophyta</taxon>
        <taxon>Tracheophyta</taxon>
        <taxon>Spermatophyta</taxon>
        <taxon>Magnoliopsida</taxon>
        <taxon>eudicotyledons</taxon>
        <taxon>Gunneridae</taxon>
        <taxon>Pentapetalae</taxon>
        <taxon>rosids</taxon>
        <taxon>malvids</taxon>
        <taxon>Sapindales</taxon>
        <taxon>Sapindaceae</taxon>
        <taxon>Xanthoceroideae</taxon>
        <taxon>Xanthoceras</taxon>
    </lineage>
</organism>
<reference evidence="1 2" key="1">
    <citation type="submission" date="2021-02" db="EMBL/GenBank/DDBJ databases">
        <title>Plant Genome Project.</title>
        <authorList>
            <person name="Zhang R.-G."/>
        </authorList>
    </citation>
    <scope>NUCLEOTIDE SEQUENCE [LARGE SCALE GENOMIC DNA]</scope>
    <source>
        <tissue evidence="1">Leaves</tissue>
    </source>
</reference>
<dbReference type="EMBL" id="JAFEMO010000006">
    <property type="protein sequence ID" value="KAH7569629.1"/>
    <property type="molecule type" value="Genomic_DNA"/>
</dbReference>
<evidence type="ECO:0000313" key="2">
    <source>
        <dbReference type="Proteomes" id="UP000827721"/>
    </source>
</evidence>
<dbReference type="Proteomes" id="UP000827721">
    <property type="component" value="Unassembled WGS sequence"/>
</dbReference>